<dbReference type="InterPro" id="IPR036770">
    <property type="entry name" value="Ankyrin_rpt-contain_sf"/>
</dbReference>
<dbReference type="SMART" id="SM00364">
    <property type="entry name" value="LRR_BAC"/>
    <property type="match status" value="11"/>
</dbReference>
<proteinExistence type="predicted"/>
<gene>
    <name evidence="8" type="primary">lrk-1</name>
    <name evidence="8" type="ORF">Tcan_05220</name>
</gene>
<dbReference type="Gene3D" id="3.80.10.10">
    <property type="entry name" value="Ribonuclease Inhibitor"/>
    <property type="match status" value="3"/>
</dbReference>
<evidence type="ECO:0000256" key="2">
    <source>
        <dbReference type="ARBA" id="ARBA00022614"/>
    </source>
</evidence>
<evidence type="ECO:0000256" key="4">
    <source>
        <dbReference type="ARBA" id="ARBA00022741"/>
    </source>
</evidence>
<evidence type="ECO:0000313" key="8">
    <source>
        <dbReference type="EMBL" id="KHN76857.1"/>
    </source>
</evidence>
<dbReference type="GO" id="GO:0005737">
    <property type="term" value="C:cytoplasm"/>
    <property type="evidence" value="ECO:0007669"/>
    <property type="project" value="TreeGrafter"/>
</dbReference>
<evidence type="ECO:0000313" key="9">
    <source>
        <dbReference type="Proteomes" id="UP000031036"/>
    </source>
</evidence>
<dbReference type="STRING" id="6265.A0A0B2V5Y0"/>
<dbReference type="Pfam" id="PF13855">
    <property type="entry name" value="LRR_8"/>
    <property type="match status" value="1"/>
</dbReference>
<feature type="compositionally biased region" description="Polar residues" evidence="6">
    <location>
        <begin position="527"/>
        <end position="540"/>
    </location>
</feature>
<dbReference type="GO" id="GO:0000166">
    <property type="term" value="F:nucleotide binding"/>
    <property type="evidence" value="ECO:0007669"/>
    <property type="project" value="UniProtKB-KW"/>
</dbReference>
<dbReference type="GO" id="GO:0009966">
    <property type="term" value="P:regulation of signal transduction"/>
    <property type="evidence" value="ECO:0007669"/>
    <property type="project" value="UniProtKB-ARBA"/>
</dbReference>
<dbReference type="PROSITE" id="PS51450">
    <property type="entry name" value="LRR"/>
    <property type="match status" value="6"/>
</dbReference>
<reference evidence="8 9" key="1">
    <citation type="submission" date="2014-11" db="EMBL/GenBank/DDBJ databases">
        <title>Genetic blueprint of the zoonotic pathogen Toxocara canis.</title>
        <authorList>
            <person name="Zhu X.-Q."/>
            <person name="Korhonen P.K."/>
            <person name="Cai H."/>
            <person name="Young N.D."/>
            <person name="Nejsum P."/>
            <person name="von Samson-Himmelstjerna G."/>
            <person name="Boag P.R."/>
            <person name="Tan P."/>
            <person name="Li Q."/>
            <person name="Min J."/>
            <person name="Yang Y."/>
            <person name="Wang X."/>
            <person name="Fang X."/>
            <person name="Hall R.S."/>
            <person name="Hofmann A."/>
            <person name="Sternberg P.W."/>
            <person name="Jex A.R."/>
            <person name="Gasser R.B."/>
        </authorList>
    </citation>
    <scope>NUCLEOTIDE SEQUENCE [LARGE SCALE GENOMIC DNA]</scope>
    <source>
        <strain evidence="8">PN_DK_2014</strain>
    </source>
</reference>
<comment type="cofactor">
    <cofactor evidence="1">
        <name>Mg(2+)</name>
        <dbReference type="ChEBI" id="CHEBI:18420"/>
    </cofactor>
</comment>
<dbReference type="PANTHER" id="PTHR48051:SF1">
    <property type="entry name" value="RAS SUPPRESSOR PROTEIN 1"/>
    <property type="match status" value="1"/>
</dbReference>
<accession>A0A0B2V5Y0</accession>
<dbReference type="Gene3D" id="3.40.50.300">
    <property type="entry name" value="P-loop containing nucleotide triphosphate hydrolases"/>
    <property type="match status" value="1"/>
</dbReference>
<dbReference type="InterPro" id="IPR032675">
    <property type="entry name" value="LRR_dom_sf"/>
</dbReference>
<sequence length="1017" mass="112046">MEFPYEEDVLTRIEDASGRFSYRFVADVNALDSQCRTALYLAVANSHYDVVKYLLEVKFPSMSTEHKCPFQLDVYCSGGRTPLMVAAANANLPLVKLLLDHGADVNLPCALTDADISSVEGARCVGSGALNEACRVGCAPLVQLLFQHGAIDHENVALATAVKYEQEALVRLLLSRLVFVDPDYRVNKKGIDFGQMTINRNLLPSTVFPTTSCMLNWHNASLSVIANDWLLSACLQLNQRLRTSRMALAALTRIDISSNKLTALNASLLQLPSLRSLTAAYNQIEQLEMPSDGWNAPMLESLCLEHNQLTQLPQQIFSSRLPNLGVIDVSFNKLTHLPDTVWMAPRLRELNVANNCLSAIPAVAGCSLKPVNRLSASDFRDGSLAESKTFHSTVSTDDSLSISGRIDDPNITIHELKRHNLWQASVRLARSDESDTEGGAIISSSTLSLLNVSHNQLKVVPACLACCCPRLARLNISHNELASLGPVECLPSRLRHLDVSHNQLIMAFEQATNAHLVCHATATTGSNGVTQLRQNSPTRNPRSRSKSAVRSQRSLSVARIGDALRDSHVDACVHKQHTRLESLRTFQAGGNRLQEIPLMIPGAPALSPRKKLRDARLKDTNNKRRNLIFPALTSLDVSNNCIKSVPAALSCLSSLSVLNLSNNTAIESLPPELGLLALTSLDVSNNCIKSVPAALSCLSSLSVLNLSNNTAIESLPPELGLLGKLWNLNLKGCSLRDPIRSMIQVDNYKTVDLIAYLKSILEDSRPYTRLKLMIVGVQGIGKTSLLQQIRLEGTVGKRTQPNDSWSRRMGHTAANADRTAKGANISTVGVDIAEWTFEPKKIKGEPTFGPITFRTWDFGGQREYYATHQYFLSRRSLYIVVWRATDGDAAIPDMHQWLVNIQARAPNSPVIIVGTHVDQILSNAERFPNGYLDELEAVIRERFVLVPDADKKGLPRVVDSMFVSSKTKHNIRALCNLLYRTAFDIRTAGSKERLLDQKIPASYLALEKASCFIFFFD</sequence>
<dbReference type="SUPFAM" id="SSF52058">
    <property type="entry name" value="L domain-like"/>
    <property type="match status" value="2"/>
</dbReference>
<evidence type="ECO:0000259" key="7">
    <source>
        <dbReference type="PROSITE" id="PS51424"/>
    </source>
</evidence>
<protein>
    <submittedName>
        <fullName evidence="8">Leucine-rich repeat serine/threonine-protein kinase 1</fullName>
    </submittedName>
</protein>
<dbReference type="InterPro" id="IPR020859">
    <property type="entry name" value="ROC"/>
</dbReference>
<dbReference type="OMA" id="NCIKSVP"/>
<comment type="caution">
    <text evidence="8">The sequence shown here is derived from an EMBL/GenBank/DDBJ whole genome shotgun (WGS) entry which is preliminary data.</text>
</comment>
<keyword evidence="3" id="KW-0677">Repeat</keyword>
<dbReference type="InterPro" id="IPR002110">
    <property type="entry name" value="Ankyrin_rpt"/>
</dbReference>
<name>A0A0B2V5Y0_TOXCA</name>
<keyword evidence="8" id="KW-0418">Kinase</keyword>
<dbReference type="Proteomes" id="UP000031036">
    <property type="component" value="Unassembled WGS sequence"/>
</dbReference>
<dbReference type="PRINTS" id="PR00449">
    <property type="entry name" value="RASTRNSFRMNG"/>
</dbReference>
<organism evidence="8 9">
    <name type="scientific">Toxocara canis</name>
    <name type="common">Canine roundworm</name>
    <dbReference type="NCBI Taxonomy" id="6265"/>
    <lineage>
        <taxon>Eukaryota</taxon>
        <taxon>Metazoa</taxon>
        <taxon>Ecdysozoa</taxon>
        <taxon>Nematoda</taxon>
        <taxon>Chromadorea</taxon>
        <taxon>Rhabditida</taxon>
        <taxon>Spirurina</taxon>
        <taxon>Ascaridomorpha</taxon>
        <taxon>Ascaridoidea</taxon>
        <taxon>Toxocaridae</taxon>
        <taxon>Toxocara</taxon>
    </lineage>
</organism>
<dbReference type="SUPFAM" id="SSF48403">
    <property type="entry name" value="Ankyrin repeat"/>
    <property type="match status" value="1"/>
</dbReference>
<dbReference type="InterPro" id="IPR025875">
    <property type="entry name" value="Leu-rich_rpt_4"/>
</dbReference>
<dbReference type="AlphaFoldDB" id="A0A0B2V5Y0"/>
<dbReference type="Pfam" id="PF12799">
    <property type="entry name" value="LRR_4"/>
    <property type="match status" value="2"/>
</dbReference>
<dbReference type="Gene3D" id="1.25.40.20">
    <property type="entry name" value="Ankyrin repeat-containing domain"/>
    <property type="match status" value="1"/>
</dbReference>
<dbReference type="PROSITE" id="PS50297">
    <property type="entry name" value="ANK_REP_REGION"/>
    <property type="match status" value="1"/>
</dbReference>
<feature type="region of interest" description="Disordered" evidence="6">
    <location>
        <begin position="527"/>
        <end position="553"/>
    </location>
</feature>
<keyword evidence="8" id="KW-0808">Transferase</keyword>
<dbReference type="PROSITE" id="PS51424">
    <property type="entry name" value="ROC"/>
    <property type="match status" value="1"/>
</dbReference>
<dbReference type="OrthoDB" id="10252328at2759"/>
<evidence type="ECO:0000256" key="1">
    <source>
        <dbReference type="ARBA" id="ARBA00001946"/>
    </source>
</evidence>
<keyword evidence="9" id="KW-1185">Reference proteome</keyword>
<dbReference type="SMART" id="SM00369">
    <property type="entry name" value="LRR_TYP"/>
    <property type="match status" value="9"/>
</dbReference>
<keyword evidence="4" id="KW-0547">Nucleotide-binding</keyword>
<evidence type="ECO:0000256" key="6">
    <source>
        <dbReference type="SAM" id="MobiDB-lite"/>
    </source>
</evidence>
<dbReference type="Pfam" id="PF12796">
    <property type="entry name" value="Ank_2"/>
    <property type="match status" value="1"/>
</dbReference>
<dbReference type="InterPro" id="IPR003591">
    <property type="entry name" value="Leu-rich_rpt_typical-subtyp"/>
</dbReference>
<dbReference type="Gene3D" id="3.30.70.1390">
    <property type="entry name" value="ROC domain from the Parkinson's disease-associated leucine-rich repeat kinase 2"/>
    <property type="match status" value="1"/>
</dbReference>
<dbReference type="Pfam" id="PF08477">
    <property type="entry name" value="Roc"/>
    <property type="match status" value="1"/>
</dbReference>
<dbReference type="EMBL" id="JPKZ01002413">
    <property type="protein sequence ID" value="KHN76857.1"/>
    <property type="molecule type" value="Genomic_DNA"/>
</dbReference>
<feature type="repeat" description="ANK" evidence="5">
    <location>
        <begin position="78"/>
        <end position="110"/>
    </location>
</feature>
<dbReference type="PANTHER" id="PTHR48051">
    <property type="match status" value="1"/>
</dbReference>
<evidence type="ECO:0000256" key="3">
    <source>
        <dbReference type="ARBA" id="ARBA00022737"/>
    </source>
</evidence>
<feature type="domain" description="Roc" evidence="7">
    <location>
        <begin position="763"/>
        <end position="985"/>
    </location>
</feature>
<evidence type="ECO:0000256" key="5">
    <source>
        <dbReference type="PROSITE-ProRule" id="PRU00023"/>
    </source>
</evidence>
<dbReference type="SUPFAM" id="SSF52540">
    <property type="entry name" value="P-loop containing nucleoside triphosphate hydrolases"/>
    <property type="match status" value="1"/>
</dbReference>
<dbReference type="PROSITE" id="PS50088">
    <property type="entry name" value="ANK_REPEAT"/>
    <property type="match status" value="1"/>
</dbReference>
<dbReference type="InterPro" id="IPR001611">
    <property type="entry name" value="Leu-rich_rpt"/>
</dbReference>
<dbReference type="InterPro" id="IPR050216">
    <property type="entry name" value="LRR_domain-containing"/>
</dbReference>
<dbReference type="InterPro" id="IPR027417">
    <property type="entry name" value="P-loop_NTPase"/>
</dbReference>
<dbReference type="SMART" id="SM00248">
    <property type="entry name" value="ANK"/>
    <property type="match status" value="3"/>
</dbReference>
<dbReference type="GO" id="GO:0016301">
    <property type="term" value="F:kinase activity"/>
    <property type="evidence" value="ECO:0007669"/>
    <property type="project" value="UniProtKB-KW"/>
</dbReference>
<keyword evidence="5" id="KW-0040">ANK repeat</keyword>
<keyword evidence="2" id="KW-0433">Leucine-rich repeat</keyword>